<dbReference type="AlphaFoldDB" id="A0AAN6N3M1"/>
<name>A0AAN6N3M1_9PEZI</name>
<keyword evidence="2" id="KW-1185">Reference proteome</keyword>
<evidence type="ECO:0000313" key="2">
    <source>
        <dbReference type="Proteomes" id="UP001303473"/>
    </source>
</evidence>
<comment type="caution">
    <text evidence="1">The sequence shown here is derived from an EMBL/GenBank/DDBJ whole genome shotgun (WGS) entry which is preliminary data.</text>
</comment>
<gene>
    <name evidence="1" type="ORF">QBC46DRAFT_392231</name>
</gene>
<evidence type="ECO:0000313" key="1">
    <source>
        <dbReference type="EMBL" id="KAK3937618.1"/>
    </source>
</evidence>
<dbReference type="EMBL" id="MU853849">
    <property type="protein sequence ID" value="KAK3937618.1"/>
    <property type="molecule type" value="Genomic_DNA"/>
</dbReference>
<sequence length="144" mass="15103">MPKARVLALPLTGTVSSSHLVSPAAGSNLPMLTCDGIFRWKASDVLPKCPRCAAGTAIPSISCQTGTFLPGACFSYAWTTNCSSIKTLSLTATAEWRRRPHLSLLLAVGLILGTIGCSSPRPCIETGPAGTWSCRHLAPSPTTY</sequence>
<proteinExistence type="predicted"/>
<accession>A0AAN6N3M1</accession>
<organism evidence="1 2">
    <name type="scientific">Diplogelasinospora grovesii</name>
    <dbReference type="NCBI Taxonomy" id="303347"/>
    <lineage>
        <taxon>Eukaryota</taxon>
        <taxon>Fungi</taxon>
        <taxon>Dikarya</taxon>
        <taxon>Ascomycota</taxon>
        <taxon>Pezizomycotina</taxon>
        <taxon>Sordariomycetes</taxon>
        <taxon>Sordariomycetidae</taxon>
        <taxon>Sordariales</taxon>
        <taxon>Diplogelasinosporaceae</taxon>
        <taxon>Diplogelasinospora</taxon>
    </lineage>
</organism>
<protein>
    <submittedName>
        <fullName evidence="1">Uncharacterized protein</fullName>
    </submittedName>
</protein>
<reference evidence="2" key="1">
    <citation type="journal article" date="2023" name="Mol. Phylogenet. Evol.">
        <title>Genome-scale phylogeny and comparative genomics of the fungal order Sordariales.</title>
        <authorList>
            <person name="Hensen N."/>
            <person name="Bonometti L."/>
            <person name="Westerberg I."/>
            <person name="Brannstrom I.O."/>
            <person name="Guillou S."/>
            <person name="Cros-Aarteil S."/>
            <person name="Calhoun S."/>
            <person name="Haridas S."/>
            <person name="Kuo A."/>
            <person name="Mondo S."/>
            <person name="Pangilinan J."/>
            <person name="Riley R."/>
            <person name="LaButti K."/>
            <person name="Andreopoulos B."/>
            <person name="Lipzen A."/>
            <person name="Chen C."/>
            <person name="Yan M."/>
            <person name="Daum C."/>
            <person name="Ng V."/>
            <person name="Clum A."/>
            <person name="Steindorff A."/>
            <person name="Ohm R.A."/>
            <person name="Martin F."/>
            <person name="Silar P."/>
            <person name="Natvig D.O."/>
            <person name="Lalanne C."/>
            <person name="Gautier V."/>
            <person name="Ament-Velasquez S.L."/>
            <person name="Kruys A."/>
            <person name="Hutchinson M.I."/>
            <person name="Powell A.J."/>
            <person name="Barry K."/>
            <person name="Miller A.N."/>
            <person name="Grigoriev I.V."/>
            <person name="Debuchy R."/>
            <person name="Gladieux P."/>
            <person name="Hiltunen Thoren M."/>
            <person name="Johannesson H."/>
        </authorList>
    </citation>
    <scope>NUCLEOTIDE SEQUENCE [LARGE SCALE GENOMIC DNA]</scope>
    <source>
        <strain evidence="2">CBS 340.73</strain>
    </source>
</reference>
<dbReference type="Proteomes" id="UP001303473">
    <property type="component" value="Unassembled WGS sequence"/>
</dbReference>